<evidence type="ECO:0000313" key="10">
    <source>
        <dbReference type="EMBL" id="PNZ68581.1"/>
    </source>
</evidence>
<dbReference type="EMBL" id="JAUHQC010000009">
    <property type="protein sequence ID" value="MDN4532986.1"/>
    <property type="molecule type" value="Genomic_DNA"/>
</dbReference>
<dbReference type="NCBIfam" id="NF005559">
    <property type="entry name" value="PRK07231.1"/>
    <property type="match status" value="1"/>
</dbReference>
<dbReference type="PANTHER" id="PTHR43639">
    <property type="entry name" value="OXIDOREDUCTASE, SHORT-CHAIN DEHYDROGENASE/REDUCTASE FAMILY (AFU_ORTHOLOGUE AFUA_5G02870)"/>
    <property type="match status" value="1"/>
</dbReference>
<keyword evidence="13" id="KW-1185">Reference proteome</keyword>
<name>A0AAP8PQC4_9STAP</name>
<comment type="caution">
    <text evidence="10">The sequence shown here is derived from an EMBL/GenBank/DDBJ whole genome shotgun (WGS) entry which is preliminary data.</text>
</comment>
<evidence type="ECO:0000256" key="2">
    <source>
        <dbReference type="ARBA" id="ARBA00006484"/>
    </source>
</evidence>
<dbReference type="SUPFAM" id="SSF51735">
    <property type="entry name" value="NAD(P)-binding Rossmann-fold domains"/>
    <property type="match status" value="1"/>
</dbReference>
<dbReference type="AlphaFoldDB" id="A0AAP8PQC4"/>
<gene>
    <name evidence="11" type="ORF">BU607_00495</name>
    <name evidence="10" type="ORF">CD158_03000</name>
    <name evidence="9" type="ORF">QYH67_05255</name>
</gene>
<dbReference type="GeneID" id="64983066"/>
<comment type="function">
    <text evidence="1">Catalyzes the irreversible reduction of 2,3-butanediol to (S)-acetoin in the presence of NADH.</text>
</comment>
<evidence type="ECO:0000256" key="7">
    <source>
        <dbReference type="ARBA" id="ARBA00031758"/>
    </source>
</evidence>
<dbReference type="PROSITE" id="PS00061">
    <property type="entry name" value="ADH_SHORT"/>
    <property type="match status" value="1"/>
</dbReference>
<evidence type="ECO:0000313" key="12">
    <source>
        <dbReference type="Proteomes" id="UP000242470"/>
    </source>
</evidence>
<keyword evidence="5 9" id="KW-0560">Oxidoreductase</keyword>
<dbReference type="Proteomes" id="UP000242470">
    <property type="component" value="Unassembled WGS sequence"/>
</dbReference>
<dbReference type="PRINTS" id="PR00080">
    <property type="entry name" value="SDRFAMILY"/>
</dbReference>
<reference evidence="11 13" key="1">
    <citation type="journal article" date="2016" name="Front. Microbiol.">
        <title>Comprehensive Phylogenetic Analysis of Bovine Non-aureus Staphylococci Species Based on Whole-Genome Sequencing.</title>
        <authorList>
            <person name="Naushad S."/>
            <person name="Barkema H.W."/>
            <person name="Luby C."/>
            <person name="Condas L.A."/>
            <person name="Nobrega D.B."/>
            <person name="Carson D.A."/>
            <person name="De Buck J."/>
        </authorList>
    </citation>
    <scope>NUCLEOTIDE SEQUENCE [LARGE SCALE GENOMIC DNA]</scope>
    <source>
        <strain evidence="11 13">SNUC 993</strain>
    </source>
</reference>
<reference evidence="11" key="3">
    <citation type="submission" date="2018-03" db="EMBL/GenBank/DDBJ databases">
        <authorList>
            <person name="Naushad S."/>
        </authorList>
    </citation>
    <scope>NUCLEOTIDE SEQUENCE</scope>
    <source>
        <strain evidence="11">SNUC 993</strain>
    </source>
</reference>
<accession>A0AAP8PQC4</accession>
<dbReference type="EC" id="1.1.1.304" evidence="3"/>
<dbReference type="Gene3D" id="3.40.50.720">
    <property type="entry name" value="NAD(P)-binding Rossmann-like Domain"/>
    <property type="match status" value="1"/>
</dbReference>
<evidence type="ECO:0000256" key="1">
    <source>
        <dbReference type="ARBA" id="ARBA00003200"/>
    </source>
</evidence>
<sequence>MGRLSNKVAIITGGASGLGEVTARRMVENDAKVVIADLNEELGNKVADDINKDGEGKALFVKLDVTSEEGWKDAVQKTIDEFGRLDVLVNSAGISIAKTVEDSTIDDFRKSFAINVEGPFLGSNESVKYMKENENGGSIINIVSIAGLRGLQNAAPYSTTKGALRLLTAATAVYYANQNYNVRVNGVYPSYIRTPMLEDVYSDEEIEKLKDLIPIGYLGAPENVADNIVYLASDESMYVTGTEQILDGGLTAGN</sequence>
<dbReference type="GO" id="GO:0008206">
    <property type="term" value="P:bile acid metabolic process"/>
    <property type="evidence" value="ECO:0007669"/>
    <property type="project" value="UniProtKB-ARBA"/>
</dbReference>
<dbReference type="PRINTS" id="PR00081">
    <property type="entry name" value="GDHRDH"/>
</dbReference>
<reference evidence="9" key="4">
    <citation type="submission" date="2023-07" db="EMBL/GenBank/DDBJ databases">
        <title>Evaluation of the beneficial properties of pineapple isolates.</title>
        <authorList>
            <person name="Adefiranye O."/>
        </authorList>
    </citation>
    <scope>NUCLEOTIDE SEQUENCE</scope>
    <source>
        <strain evidence="9">PAPLE_T1</strain>
    </source>
</reference>
<comment type="catalytic activity">
    <reaction evidence="8">
        <text>(S)-acetoin + NAD(+) = diacetyl + NADH + H(+)</text>
        <dbReference type="Rhea" id="RHEA:27286"/>
        <dbReference type="ChEBI" id="CHEBI:15378"/>
        <dbReference type="ChEBI" id="CHEBI:15687"/>
        <dbReference type="ChEBI" id="CHEBI:16583"/>
        <dbReference type="ChEBI" id="CHEBI:57540"/>
        <dbReference type="ChEBI" id="CHEBI:57945"/>
        <dbReference type="EC" id="1.1.1.304"/>
    </reaction>
</comment>
<reference evidence="10 12" key="2">
    <citation type="submission" date="2017-08" db="EMBL/GenBank/DDBJ databases">
        <title>Draft genome sequences of 64 type strains of genus Staph aureus.</title>
        <authorList>
            <person name="Cole K."/>
            <person name="Golubchik T."/>
            <person name="Russell J."/>
            <person name="Foster D."/>
            <person name="Llewelyn M."/>
            <person name="Wilson D."/>
            <person name="Crook D."/>
            <person name="Paul J."/>
        </authorList>
    </citation>
    <scope>NUCLEOTIDE SEQUENCE [LARGE SCALE GENOMIC DNA]</scope>
    <source>
        <strain evidence="10 12">NCTC 12101</strain>
    </source>
</reference>
<evidence type="ECO:0000256" key="6">
    <source>
        <dbReference type="ARBA" id="ARBA00029989"/>
    </source>
</evidence>
<dbReference type="Pfam" id="PF13561">
    <property type="entry name" value="adh_short_C2"/>
    <property type="match status" value="1"/>
</dbReference>
<dbReference type="FunFam" id="3.40.50.720:FF:000084">
    <property type="entry name" value="Short-chain dehydrogenase reductase"/>
    <property type="match status" value="1"/>
</dbReference>
<comment type="similarity">
    <text evidence="2">Belongs to the short-chain dehydrogenases/reductases (SDR) family.</text>
</comment>
<dbReference type="InterPro" id="IPR020904">
    <property type="entry name" value="Sc_DH/Rdtase_CS"/>
</dbReference>
<dbReference type="InterPro" id="IPR036291">
    <property type="entry name" value="NAD(P)-bd_dom_sf"/>
</dbReference>
<organism evidence="10 12">
    <name type="scientific">Staphylococcus auricularis</name>
    <dbReference type="NCBI Taxonomy" id="29379"/>
    <lineage>
        <taxon>Bacteria</taxon>
        <taxon>Bacillati</taxon>
        <taxon>Bacillota</taxon>
        <taxon>Bacilli</taxon>
        <taxon>Bacillales</taxon>
        <taxon>Staphylococcaceae</taxon>
        <taxon>Staphylococcus</taxon>
    </lineage>
</organism>
<dbReference type="EMBL" id="PZDI01000002">
    <property type="protein sequence ID" value="PTH19682.1"/>
    <property type="molecule type" value="Genomic_DNA"/>
</dbReference>
<dbReference type="Proteomes" id="UP000242694">
    <property type="component" value="Unassembled WGS sequence"/>
</dbReference>
<dbReference type="GO" id="GO:0052588">
    <property type="term" value="F:diacetyl reductase ((S)-acetoin forming) (NAD+) activity"/>
    <property type="evidence" value="ECO:0007669"/>
    <property type="project" value="UniProtKB-EC"/>
</dbReference>
<dbReference type="EMBL" id="PPQW01000012">
    <property type="protein sequence ID" value="PNZ68581.1"/>
    <property type="molecule type" value="Genomic_DNA"/>
</dbReference>
<evidence type="ECO:0000256" key="4">
    <source>
        <dbReference type="ARBA" id="ARBA00016110"/>
    </source>
</evidence>
<evidence type="ECO:0000313" key="13">
    <source>
        <dbReference type="Proteomes" id="UP000242694"/>
    </source>
</evidence>
<evidence type="ECO:0000256" key="3">
    <source>
        <dbReference type="ARBA" id="ARBA00012848"/>
    </source>
</evidence>
<dbReference type="RefSeq" id="WP_059106301.1">
    <property type="nucleotide sequence ID" value="NZ_AP024589.1"/>
</dbReference>
<dbReference type="InterPro" id="IPR002347">
    <property type="entry name" value="SDR_fam"/>
</dbReference>
<evidence type="ECO:0000256" key="5">
    <source>
        <dbReference type="ARBA" id="ARBA00023002"/>
    </source>
</evidence>
<protein>
    <recommendedName>
        <fullName evidence="4">Diacetyl reductase [(S)-acetoin forming]</fullName>
        <ecNumber evidence="3">1.1.1.304</ecNumber>
    </recommendedName>
    <alternativeName>
        <fullName evidence="6">Acetoin(diacetyl) reductase</fullName>
    </alternativeName>
    <alternativeName>
        <fullName evidence="7">Meso-2,3-butanediol dehydrogenase</fullName>
    </alternativeName>
</protein>
<evidence type="ECO:0000313" key="11">
    <source>
        <dbReference type="EMBL" id="PTH19682.1"/>
    </source>
</evidence>
<evidence type="ECO:0000256" key="8">
    <source>
        <dbReference type="ARBA" id="ARBA00047315"/>
    </source>
</evidence>
<evidence type="ECO:0000313" key="9">
    <source>
        <dbReference type="EMBL" id="MDN4532986.1"/>
    </source>
</evidence>
<proteinExistence type="inferred from homology"/>
<dbReference type="Proteomes" id="UP001171687">
    <property type="component" value="Unassembled WGS sequence"/>
</dbReference>
<dbReference type="PANTHER" id="PTHR43639:SF1">
    <property type="entry name" value="SHORT-CHAIN DEHYDROGENASE_REDUCTASE FAMILY PROTEIN"/>
    <property type="match status" value="1"/>
</dbReference>